<dbReference type="CDD" id="cd00755">
    <property type="entry name" value="YgdL_like"/>
    <property type="match status" value="1"/>
</dbReference>
<dbReference type="Gene3D" id="3.40.50.720">
    <property type="entry name" value="NAD(P)-binding Rossmann-like Domain"/>
    <property type="match status" value="1"/>
</dbReference>
<name>A0A9D2M0G5_9FIRM</name>
<dbReference type="InterPro" id="IPR045886">
    <property type="entry name" value="ThiF/MoeB/HesA"/>
</dbReference>
<organism evidence="2 3">
    <name type="scientific">Candidatus Ruthenibacterium avium</name>
    <dbReference type="NCBI Taxonomy" id="2838751"/>
    <lineage>
        <taxon>Bacteria</taxon>
        <taxon>Bacillati</taxon>
        <taxon>Bacillota</taxon>
        <taxon>Clostridia</taxon>
        <taxon>Eubacteriales</taxon>
        <taxon>Oscillospiraceae</taxon>
        <taxon>Ruthenibacterium</taxon>
    </lineage>
</organism>
<sequence length="238" mass="25640">MENWKMRTTALLGEDAMQRLAKAKVAVFGLGGVGGHAVEALARGGIGTLHLFDGDDISETNLNRQLAATIDTIGRDKAEVLAQRCLQIAPGIDVHAHRVFYLPETADSIPLDEFDYIIDAVDTVSAKLELIERAYRANVSIICAMGCGNKLDPTAFRVADLFDTKTDPLARVLRREVKKRGIPRLKVVYSEEMPRTPCGETEQKGTAGRSAPASVSFVPGVAGMILAGEVIKDIAGVH</sequence>
<reference evidence="2" key="2">
    <citation type="submission" date="2021-04" db="EMBL/GenBank/DDBJ databases">
        <authorList>
            <person name="Gilroy R."/>
        </authorList>
    </citation>
    <scope>NUCLEOTIDE SEQUENCE</scope>
    <source>
        <strain evidence="2">ChiBcec8-14828</strain>
    </source>
</reference>
<dbReference type="InterPro" id="IPR035985">
    <property type="entry name" value="Ubiquitin-activating_enz"/>
</dbReference>
<dbReference type="Proteomes" id="UP000824209">
    <property type="component" value="Unassembled WGS sequence"/>
</dbReference>
<dbReference type="GO" id="GO:0061503">
    <property type="term" value="F:tRNA threonylcarbamoyladenosine dehydratase"/>
    <property type="evidence" value="ECO:0007669"/>
    <property type="project" value="TreeGrafter"/>
</dbReference>
<feature type="domain" description="THIF-type NAD/FAD binding fold" evidence="1">
    <location>
        <begin position="10"/>
        <end position="236"/>
    </location>
</feature>
<reference evidence="2" key="1">
    <citation type="journal article" date="2021" name="PeerJ">
        <title>Extensive microbial diversity within the chicken gut microbiome revealed by metagenomics and culture.</title>
        <authorList>
            <person name="Gilroy R."/>
            <person name="Ravi A."/>
            <person name="Getino M."/>
            <person name="Pursley I."/>
            <person name="Horton D.L."/>
            <person name="Alikhan N.F."/>
            <person name="Baker D."/>
            <person name="Gharbi K."/>
            <person name="Hall N."/>
            <person name="Watson M."/>
            <person name="Adriaenssens E.M."/>
            <person name="Foster-Nyarko E."/>
            <person name="Jarju S."/>
            <person name="Secka A."/>
            <person name="Antonio M."/>
            <person name="Oren A."/>
            <person name="Chaudhuri R.R."/>
            <person name="La Ragione R."/>
            <person name="Hildebrand F."/>
            <person name="Pallen M.J."/>
        </authorList>
    </citation>
    <scope>NUCLEOTIDE SEQUENCE</scope>
    <source>
        <strain evidence="2">ChiBcec8-14828</strain>
    </source>
</reference>
<dbReference type="GO" id="GO:0008641">
    <property type="term" value="F:ubiquitin-like modifier activating enzyme activity"/>
    <property type="evidence" value="ECO:0007669"/>
    <property type="project" value="InterPro"/>
</dbReference>
<comment type="caution">
    <text evidence="2">The sequence shown here is derived from an EMBL/GenBank/DDBJ whole genome shotgun (WGS) entry which is preliminary data.</text>
</comment>
<evidence type="ECO:0000313" key="2">
    <source>
        <dbReference type="EMBL" id="HJB39116.1"/>
    </source>
</evidence>
<dbReference type="AlphaFoldDB" id="A0A9D2M0G5"/>
<evidence type="ECO:0000259" key="1">
    <source>
        <dbReference type="Pfam" id="PF00899"/>
    </source>
</evidence>
<proteinExistence type="predicted"/>
<dbReference type="EMBL" id="DWYA01000020">
    <property type="protein sequence ID" value="HJB39116.1"/>
    <property type="molecule type" value="Genomic_DNA"/>
</dbReference>
<dbReference type="Pfam" id="PF00899">
    <property type="entry name" value="ThiF"/>
    <property type="match status" value="1"/>
</dbReference>
<accession>A0A9D2M0G5</accession>
<gene>
    <name evidence="2" type="ORF">H9943_01815</name>
</gene>
<protein>
    <submittedName>
        <fullName evidence="2">tRNA threonylcarbamoyladenosine dehydratase</fullName>
    </submittedName>
</protein>
<evidence type="ECO:0000313" key="3">
    <source>
        <dbReference type="Proteomes" id="UP000824209"/>
    </source>
</evidence>
<dbReference type="PANTHER" id="PTHR43267">
    <property type="entry name" value="TRNA THREONYLCARBAMOYLADENOSINE DEHYDRATASE"/>
    <property type="match status" value="1"/>
</dbReference>
<dbReference type="PANTHER" id="PTHR43267:SF1">
    <property type="entry name" value="TRNA THREONYLCARBAMOYLADENOSINE DEHYDRATASE"/>
    <property type="match status" value="1"/>
</dbReference>
<dbReference type="GO" id="GO:0061504">
    <property type="term" value="P:cyclic threonylcarbamoyladenosine biosynthetic process"/>
    <property type="evidence" value="ECO:0007669"/>
    <property type="project" value="TreeGrafter"/>
</dbReference>
<dbReference type="SUPFAM" id="SSF69572">
    <property type="entry name" value="Activating enzymes of the ubiquitin-like proteins"/>
    <property type="match status" value="1"/>
</dbReference>
<dbReference type="InterPro" id="IPR000594">
    <property type="entry name" value="ThiF_NAD_FAD-bd"/>
</dbReference>